<evidence type="ECO:0000313" key="2">
    <source>
        <dbReference type="Proteomes" id="UP000039021"/>
    </source>
</evidence>
<dbReference type="AlphaFoldDB" id="A0A916LAL8"/>
<name>A0A916LAL8_MYCTX</name>
<organism evidence="1 2">
    <name type="scientific">Mycobacterium tuberculosis</name>
    <dbReference type="NCBI Taxonomy" id="1773"/>
    <lineage>
        <taxon>Bacteria</taxon>
        <taxon>Bacillati</taxon>
        <taxon>Actinomycetota</taxon>
        <taxon>Actinomycetes</taxon>
        <taxon>Mycobacteriales</taxon>
        <taxon>Mycobacteriaceae</taxon>
        <taxon>Mycobacterium</taxon>
        <taxon>Mycobacterium tuberculosis complex</taxon>
    </lineage>
</organism>
<protein>
    <submittedName>
        <fullName evidence="1">Uncharacterized protein</fullName>
    </submittedName>
</protein>
<comment type="caution">
    <text evidence="1">The sequence shown here is derived from an EMBL/GenBank/DDBJ whole genome shotgun (WGS) entry which is preliminary data.</text>
</comment>
<dbReference type="EMBL" id="CSBK01000605">
    <property type="protein sequence ID" value="COX62981.1"/>
    <property type="molecule type" value="Genomic_DNA"/>
</dbReference>
<reference evidence="2" key="1">
    <citation type="submission" date="2015-03" db="EMBL/GenBank/DDBJ databases">
        <authorList>
            <consortium name="Pathogen Informatics"/>
        </authorList>
    </citation>
    <scope>NUCLEOTIDE SEQUENCE [LARGE SCALE GENOMIC DNA]</scope>
    <source>
        <strain evidence="2">N09902308</strain>
    </source>
</reference>
<proteinExistence type="predicted"/>
<evidence type="ECO:0000313" key="1">
    <source>
        <dbReference type="EMBL" id="COX62981.1"/>
    </source>
</evidence>
<dbReference type="Proteomes" id="UP000039021">
    <property type="component" value="Unassembled WGS sequence"/>
</dbReference>
<sequence length="40" mass="4147">MSTPSRVTTSASAGPAKEVLSNRMCAPIRLTANSASTKPR</sequence>
<gene>
    <name evidence="1" type="ORF">ERS007739_01535</name>
</gene>
<accession>A0A916LAL8</accession>